<feature type="non-terminal residue" evidence="1">
    <location>
        <position position="1"/>
    </location>
</feature>
<comment type="caution">
    <text evidence="1">The sequence shown here is derived from an EMBL/GenBank/DDBJ whole genome shotgun (WGS) entry which is preliminary data.</text>
</comment>
<sequence length="134" mass="14961">YFSATLDDIAAALPGYLRAVAAVEQSLIQSENIVIGYPLTLMVPHSIEILLTRSKTQYLTNARLTQYETVILGAPNVTIKRYTVLNLATLLPNEGDDPNRIDDIEHDCLEVTELGTKPRDDIKDFCLEDNDQII</sequence>
<feature type="non-terminal residue" evidence="1">
    <location>
        <position position="134"/>
    </location>
</feature>
<protein>
    <submittedName>
        <fullName evidence="1">Uncharacterized protein</fullName>
    </submittedName>
</protein>
<dbReference type="Proteomes" id="UP001066276">
    <property type="component" value="Chromosome 5"/>
</dbReference>
<keyword evidence="2" id="KW-1185">Reference proteome</keyword>
<name>A0AAV7RY00_PLEWA</name>
<organism evidence="1 2">
    <name type="scientific">Pleurodeles waltl</name>
    <name type="common">Iberian ribbed newt</name>
    <dbReference type="NCBI Taxonomy" id="8319"/>
    <lineage>
        <taxon>Eukaryota</taxon>
        <taxon>Metazoa</taxon>
        <taxon>Chordata</taxon>
        <taxon>Craniata</taxon>
        <taxon>Vertebrata</taxon>
        <taxon>Euteleostomi</taxon>
        <taxon>Amphibia</taxon>
        <taxon>Batrachia</taxon>
        <taxon>Caudata</taxon>
        <taxon>Salamandroidea</taxon>
        <taxon>Salamandridae</taxon>
        <taxon>Pleurodelinae</taxon>
        <taxon>Pleurodeles</taxon>
    </lineage>
</organism>
<evidence type="ECO:0000313" key="2">
    <source>
        <dbReference type="Proteomes" id="UP001066276"/>
    </source>
</evidence>
<reference evidence="1" key="1">
    <citation type="journal article" date="2022" name="bioRxiv">
        <title>Sequencing and chromosome-scale assembly of the giantPleurodeles waltlgenome.</title>
        <authorList>
            <person name="Brown T."/>
            <person name="Elewa A."/>
            <person name="Iarovenko S."/>
            <person name="Subramanian E."/>
            <person name="Araus A.J."/>
            <person name="Petzold A."/>
            <person name="Susuki M."/>
            <person name="Suzuki K.-i.T."/>
            <person name="Hayashi T."/>
            <person name="Toyoda A."/>
            <person name="Oliveira C."/>
            <person name="Osipova E."/>
            <person name="Leigh N.D."/>
            <person name="Simon A."/>
            <person name="Yun M.H."/>
        </authorList>
    </citation>
    <scope>NUCLEOTIDE SEQUENCE</scope>
    <source>
        <strain evidence="1">20211129_DDA</strain>
        <tissue evidence="1">Liver</tissue>
    </source>
</reference>
<dbReference type="EMBL" id="JANPWB010000009">
    <property type="protein sequence ID" value="KAJ1156340.1"/>
    <property type="molecule type" value="Genomic_DNA"/>
</dbReference>
<proteinExistence type="predicted"/>
<gene>
    <name evidence="1" type="ORF">NDU88_009063</name>
</gene>
<dbReference type="AlphaFoldDB" id="A0AAV7RY00"/>
<evidence type="ECO:0000313" key="1">
    <source>
        <dbReference type="EMBL" id="KAJ1156340.1"/>
    </source>
</evidence>
<accession>A0AAV7RY00</accession>